<proteinExistence type="inferred from homology"/>
<dbReference type="PANTHER" id="PTHR30563:SF0">
    <property type="entry name" value="DNA RECOMBINATION PROTEIN RMUC"/>
    <property type="match status" value="1"/>
</dbReference>
<reference evidence="6 7" key="1">
    <citation type="submission" date="2018-05" db="EMBL/GenBank/DDBJ databases">
        <title>Marinilabilia rubrum sp. nov., isolated from saltern sediment.</title>
        <authorList>
            <person name="Zhang R."/>
        </authorList>
    </citation>
    <scope>NUCLEOTIDE SEQUENCE [LARGE SCALE GENOMIC DNA]</scope>
    <source>
        <strain evidence="6 7">WTE16</strain>
    </source>
</reference>
<sequence length="443" mass="50733">MDYAILALLTLALLLLFILIFRKNQGSANDLEEKVRQLIRSELRDNRSELSTALRHNREELAANLDRLTQSLESRLLKMQEGMDKNARYNREELSRSLKSFSETFAQNVNDFNGLQKQRFDDMARKQDELVKSTESRLEKMRETVDEKLHKTLEERLGQSFKLVTDRLEAVREGLGEMKNMAGEVGDLKRVLSNVKTRGVLGEIQLGNILEQIMAPEQYEKNVKTRKDSSGHVEYAIKLPGRKDNGETVFMPVDAKFPQEDYARLQDAYDKSDPDAVTVATKQLITTVKKSAAEIRDKYLDPPHTTDFGIMFLPVEGLYAEIVRQPDLVTILQRDFKVIITGPTTLAAMLNSLQMGFRTLAIQKRSSEVWDILGAVKTQFSEFGKVLKKAQDRIRQADNEIETLVTTRTNVMMRKLKKVQELQAEKSNNLLETLNEEDEEESN</sequence>
<evidence type="ECO:0000313" key="6">
    <source>
        <dbReference type="EMBL" id="PWD99507.1"/>
    </source>
</evidence>
<comment type="caution">
    <text evidence="6">The sequence shown here is derived from an EMBL/GenBank/DDBJ whole genome shotgun (WGS) entry which is preliminary data.</text>
</comment>
<comment type="function">
    <text evidence="1">Involved in DNA recombination.</text>
</comment>
<dbReference type="PANTHER" id="PTHR30563">
    <property type="entry name" value="DNA RECOMBINATION PROTEIN RMUC"/>
    <property type="match status" value="1"/>
</dbReference>
<evidence type="ECO:0000256" key="4">
    <source>
        <dbReference type="ARBA" id="ARBA00023172"/>
    </source>
</evidence>
<accession>A0A2U2B8W5</accession>
<keyword evidence="3 5" id="KW-0175">Coiled coil</keyword>
<dbReference type="OrthoDB" id="370725at2"/>
<organism evidence="6 7">
    <name type="scientific">Marinilabilia rubra</name>
    <dbReference type="NCBI Taxonomy" id="2162893"/>
    <lineage>
        <taxon>Bacteria</taxon>
        <taxon>Pseudomonadati</taxon>
        <taxon>Bacteroidota</taxon>
        <taxon>Bacteroidia</taxon>
        <taxon>Marinilabiliales</taxon>
        <taxon>Marinilabiliaceae</taxon>
        <taxon>Marinilabilia</taxon>
    </lineage>
</organism>
<dbReference type="RefSeq" id="WP_109264503.1">
    <property type="nucleotide sequence ID" value="NZ_QEWP01000007.1"/>
</dbReference>
<feature type="coiled-coil region" evidence="5">
    <location>
        <begin position="124"/>
        <end position="151"/>
    </location>
</feature>
<evidence type="ECO:0000256" key="3">
    <source>
        <dbReference type="ARBA" id="ARBA00023054"/>
    </source>
</evidence>
<dbReference type="Gene3D" id="1.20.120.20">
    <property type="entry name" value="Apolipoprotein"/>
    <property type="match status" value="1"/>
</dbReference>
<feature type="coiled-coil region" evidence="5">
    <location>
        <begin position="387"/>
        <end position="437"/>
    </location>
</feature>
<evidence type="ECO:0000256" key="2">
    <source>
        <dbReference type="ARBA" id="ARBA00009840"/>
    </source>
</evidence>
<protein>
    <submittedName>
        <fullName evidence="6">DNA recombination protein RmuC</fullName>
    </submittedName>
</protein>
<evidence type="ECO:0000313" key="7">
    <source>
        <dbReference type="Proteomes" id="UP000244956"/>
    </source>
</evidence>
<comment type="similarity">
    <text evidence="2">Belongs to the RmuC family.</text>
</comment>
<name>A0A2U2B8W5_9BACT</name>
<evidence type="ECO:0000256" key="5">
    <source>
        <dbReference type="SAM" id="Coils"/>
    </source>
</evidence>
<keyword evidence="7" id="KW-1185">Reference proteome</keyword>
<keyword evidence="4" id="KW-0233">DNA recombination</keyword>
<dbReference type="SUPFAM" id="SSF58113">
    <property type="entry name" value="Apolipoprotein A-I"/>
    <property type="match status" value="1"/>
</dbReference>
<dbReference type="Proteomes" id="UP000244956">
    <property type="component" value="Unassembled WGS sequence"/>
</dbReference>
<dbReference type="AlphaFoldDB" id="A0A2U2B8W5"/>
<evidence type="ECO:0000256" key="1">
    <source>
        <dbReference type="ARBA" id="ARBA00003416"/>
    </source>
</evidence>
<dbReference type="EMBL" id="QEWP01000007">
    <property type="protein sequence ID" value="PWD99507.1"/>
    <property type="molecule type" value="Genomic_DNA"/>
</dbReference>
<dbReference type="Pfam" id="PF02646">
    <property type="entry name" value="RmuC"/>
    <property type="match status" value="1"/>
</dbReference>
<dbReference type="GO" id="GO:0006310">
    <property type="term" value="P:DNA recombination"/>
    <property type="evidence" value="ECO:0007669"/>
    <property type="project" value="UniProtKB-KW"/>
</dbReference>
<gene>
    <name evidence="6" type="ORF">DDZ16_10925</name>
</gene>
<dbReference type="InterPro" id="IPR003798">
    <property type="entry name" value="DNA_recombination_RmuC"/>
</dbReference>